<dbReference type="InterPro" id="IPR001789">
    <property type="entry name" value="Sig_transdc_resp-reg_receiver"/>
</dbReference>
<dbReference type="SUPFAM" id="SSF52172">
    <property type="entry name" value="CheY-like"/>
    <property type="match status" value="1"/>
</dbReference>
<dbReference type="InterPro" id="IPR036388">
    <property type="entry name" value="WH-like_DNA-bd_sf"/>
</dbReference>
<evidence type="ECO:0000256" key="9">
    <source>
        <dbReference type="PROSITE-ProRule" id="PRU01091"/>
    </source>
</evidence>
<dbReference type="InterPro" id="IPR001867">
    <property type="entry name" value="OmpR/PhoB-type_DNA-bd"/>
</dbReference>
<reference evidence="13" key="2">
    <citation type="submission" date="2021-04" db="EMBL/GenBank/DDBJ databases">
        <authorList>
            <person name="Gilroy R."/>
        </authorList>
    </citation>
    <scope>NUCLEOTIDE SEQUENCE</scope>
    <source>
        <strain evidence="13">CHK186-16707</strain>
    </source>
</reference>
<dbReference type="AlphaFoldDB" id="A0A9D2HDQ0"/>
<keyword evidence="7" id="KW-0804">Transcription</keyword>
<dbReference type="Proteomes" id="UP000824225">
    <property type="component" value="Unassembled WGS sequence"/>
</dbReference>
<gene>
    <name evidence="13" type="ORF">H9962_05280</name>
</gene>
<sequence>MSDYSERAAGSGRESAEQTEGAALLVVDDDPDIRDLLADYLRQHGFRVETAADGDAMFAALAAQTFDLAVLDIMMPGQDGLELCRRLRGGPEAQSSLPVIFLTALGEATDRVVGLELGGDDYVVKPFQPRELLARIRAVLRRTQPGAATGETKAISAPSQVRMYRFNGWTLNLTARHLVDPTGMVVNLSGAEFRLLTLFLEHPQEVLSRDFLQEQAQGRDADRNPFDRSLDVQVCRLRARLRDNGREARLIKTVRGDGYVFTSDVAAE</sequence>
<dbReference type="Gene3D" id="6.10.250.690">
    <property type="match status" value="1"/>
</dbReference>
<dbReference type="CDD" id="cd00383">
    <property type="entry name" value="trans_reg_C"/>
    <property type="match status" value="1"/>
</dbReference>
<dbReference type="SUPFAM" id="SSF46894">
    <property type="entry name" value="C-terminal effector domain of the bipartite response regulators"/>
    <property type="match status" value="1"/>
</dbReference>
<proteinExistence type="predicted"/>
<dbReference type="PROSITE" id="PS50110">
    <property type="entry name" value="RESPONSE_REGULATORY"/>
    <property type="match status" value="1"/>
</dbReference>
<feature type="region of interest" description="Disordered" evidence="10">
    <location>
        <begin position="1"/>
        <end position="24"/>
    </location>
</feature>
<keyword evidence="6 9" id="KW-0238">DNA-binding</keyword>
<evidence type="ECO:0000313" key="13">
    <source>
        <dbReference type="EMBL" id="HJA08584.1"/>
    </source>
</evidence>
<name>A0A9D2HDQ0_9BACT</name>
<evidence type="ECO:0000259" key="12">
    <source>
        <dbReference type="PROSITE" id="PS51755"/>
    </source>
</evidence>
<dbReference type="GO" id="GO:0000156">
    <property type="term" value="F:phosphorelay response regulator activity"/>
    <property type="evidence" value="ECO:0007669"/>
    <property type="project" value="TreeGrafter"/>
</dbReference>
<accession>A0A9D2HDQ0</accession>
<dbReference type="InterPro" id="IPR011006">
    <property type="entry name" value="CheY-like_superfamily"/>
</dbReference>
<keyword evidence="3 8" id="KW-0597">Phosphoprotein</keyword>
<dbReference type="GO" id="GO:0032993">
    <property type="term" value="C:protein-DNA complex"/>
    <property type="evidence" value="ECO:0007669"/>
    <property type="project" value="TreeGrafter"/>
</dbReference>
<organism evidence="13 14">
    <name type="scientific">Candidatus Mailhella merdigallinarum</name>
    <dbReference type="NCBI Taxonomy" id="2838658"/>
    <lineage>
        <taxon>Bacteria</taxon>
        <taxon>Pseudomonadati</taxon>
        <taxon>Thermodesulfobacteriota</taxon>
        <taxon>Desulfovibrionia</taxon>
        <taxon>Desulfovibrionales</taxon>
        <taxon>Desulfovibrionaceae</taxon>
        <taxon>Mailhella</taxon>
    </lineage>
</organism>
<dbReference type="Gene3D" id="3.40.50.2300">
    <property type="match status" value="1"/>
</dbReference>
<comment type="caution">
    <text evidence="13">The sequence shown here is derived from an EMBL/GenBank/DDBJ whole genome shotgun (WGS) entry which is preliminary data.</text>
</comment>
<dbReference type="Gene3D" id="1.10.10.10">
    <property type="entry name" value="Winged helix-like DNA-binding domain superfamily/Winged helix DNA-binding domain"/>
    <property type="match status" value="1"/>
</dbReference>
<protein>
    <submittedName>
        <fullName evidence="13">Response regulator</fullName>
    </submittedName>
</protein>
<evidence type="ECO:0000256" key="3">
    <source>
        <dbReference type="ARBA" id="ARBA00022553"/>
    </source>
</evidence>
<dbReference type="GO" id="GO:0006355">
    <property type="term" value="P:regulation of DNA-templated transcription"/>
    <property type="evidence" value="ECO:0007669"/>
    <property type="project" value="InterPro"/>
</dbReference>
<keyword evidence="5" id="KW-0805">Transcription regulation</keyword>
<dbReference type="SMART" id="SM00862">
    <property type="entry name" value="Trans_reg_C"/>
    <property type="match status" value="1"/>
</dbReference>
<keyword evidence="2" id="KW-0963">Cytoplasm</keyword>
<evidence type="ECO:0000256" key="8">
    <source>
        <dbReference type="PROSITE-ProRule" id="PRU00169"/>
    </source>
</evidence>
<evidence type="ECO:0000259" key="11">
    <source>
        <dbReference type="PROSITE" id="PS50110"/>
    </source>
</evidence>
<feature type="domain" description="OmpR/PhoB-type" evidence="12">
    <location>
        <begin position="161"/>
        <end position="263"/>
    </location>
</feature>
<evidence type="ECO:0000256" key="5">
    <source>
        <dbReference type="ARBA" id="ARBA00023015"/>
    </source>
</evidence>
<dbReference type="PANTHER" id="PTHR48111:SF4">
    <property type="entry name" value="DNA-BINDING DUAL TRANSCRIPTIONAL REGULATOR OMPR"/>
    <property type="match status" value="1"/>
</dbReference>
<evidence type="ECO:0000256" key="1">
    <source>
        <dbReference type="ARBA" id="ARBA00004496"/>
    </source>
</evidence>
<dbReference type="CDD" id="cd17574">
    <property type="entry name" value="REC_OmpR"/>
    <property type="match status" value="1"/>
</dbReference>
<evidence type="ECO:0000256" key="6">
    <source>
        <dbReference type="ARBA" id="ARBA00023125"/>
    </source>
</evidence>
<comment type="subcellular location">
    <subcellularLocation>
        <location evidence="1">Cytoplasm</location>
    </subcellularLocation>
</comment>
<dbReference type="GO" id="GO:0005829">
    <property type="term" value="C:cytosol"/>
    <property type="evidence" value="ECO:0007669"/>
    <property type="project" value="TreeGrafter"/>
</dbReference>
<evidence type="ECO:0000256" key="10">
    <source>
        <dbReference type="SAM" id="MobiDB-lite"/>
    </source>
</evidence>
<feature type="DNA-binding region" description="OmpR/PhoB-type" evidence="9">
    <location>
        <begin position="161"/>
        <end position="263"/>
    </location>
</feature>
<dbReference type="InterPro" id="IPR039420">
    <property type="entry name" value="WalR-like"/>
</dbReference>
<feature type="modified residue" description="4-aspartylphosphate" evidence="8">
    <location>
        <position position="72"/>
    </location>
</feature>
<dbReference type="PANTHER" id="PTHR48111">
    <property type="entry name" value="REGULATOR OF RPOS"/>
    <property type="match status" value="1"/>
</dbReference>
<dbReference type="Pfam" id="PF00486">
    <property type="entry name" value="Trans_reg_C"/>
    <property type="match status" value="1"/>
</dbReference>
<dbReference type="EMBL" id="DXAN01000017">
    <property type="protein sequence ID" value="HJA08584.1"/>
    <property type="molecule type" value="Genomic_DNA"/>
</dbReference>
<dbReference type="PROSITE" id="PS51755">
    <property type="entry name" value="OMPR_PHOB"/>
    <property type="match status" value="1"/>
</dbReference>
<dbReference type="FunFam" id="1.10.10.10:FF:000099">
    <property type="entry name" value="Two-component system response regulator TorR"/>
    <property type="match status" value="1"/>
</dbReference>
<evidence type="ECO:0000256" key="7">
    <source>
        <dbReference type="ARBA" id="ARBA00023163"/>
    </source>
</evidence>
<dbReference type="InterPro" id="IPR016032">
    <property type="entry name" value="Sig_transdc_resp-reg_C-effctor"/>
</dbReference>
<reference evidence="13" key="1">
    <citation type="journal article" date="2021" name="PeerJ">
        <title>Extensive microbial diversity within the chicken gut microbiome revealed by metagenomics and culture.</title>
        <authorList>
            <person name="Gilroy R."/>
            <person name="Ravi A."/>
            <person name="Getino M."/>
            <person name="Pursley I."/>
            <person name="Horton D.L."/>
            <person name="Alikhan N.F."/>
            <person name="Baker D."/>
            <person name="Gharbi K."/>
            <person name="Hall N."/>
            <person name="Watson M."/>
            <person name="Adriaenssens E.M."/>
            <person name="Foster-Nyarko E."/>
            <person name="Jarju S."/>
            <person name="Secka A."/>
            <person name="Antonio M."/>
            <person name="Oren A."/>
            <person name="Chaudhuri R.R."/>
            <person name="La Ragione R."/>
            <person name="Hildebrand F."/>
            <person name="Pallen M.J."/>
        </authorList>
    </citation>
    <scope>NUCLEOTIDE SEQUENCE</scope>
    <source>
        <strain evidence="13">CHK186-16707</strain>
    </source>
</reference>
<dbReference type="SMART" id="SM00448">
    <property type="entry name" value="REC"/>
    <property type="match status" value="1"/>
</dbReference>
<dbReference type="GO" id="GO:0000976">
    <property type="term" value="F:transcription cis-regulatory region binding"/>
    <property type="evidence" value="ECO:0007669"/>
    <property type="project" value="TreeGrafter"/>
</dbReference>
<feature type="domain" description="Response regulatory" evidence="11">
    <location>
        <begin position="23"/>
        <end position="140"/>
    </location>
</feature>
<dbReference type="Pfam" id="PF00072">
    <property type="entry name" value="Response_reg"/>
    <property type="match status" value="1"/>
</dbReference>
<evidence type="ECO:0000313" key="14">
    <source>
        <dbReference type="Proteomes" id="UP000824225"/>
    </source>
</evidence>
<keyword evidence="4" id="KW-0902">Two-component regulatory system</keyword>
<evidence type="ECO:0000256" key="4">
    <source>
        <dbReference type="ARBA" id="ARBA00023012"/>
    </source>
</evidence>
<dbReference type="FunFam" id="3.40.50.2300:FF:000001">
    <property type="entry name" value="DNA-binding response regulator PhoB"/>
    <property type="match status" value="1"/>
</dbReference>
<evidence type="ECO:0000256" key="2">
    <source>
        <dbReference type="ARBA" id="ARBA00022490"/>
    </source>
</evidence>